<evidence type="ECO:0000256" key="2">
    <source>
        <dbReference type="ARBA" id="ARBA00010231"/>
    </source>
</evidence>
<keyword evidence="5" id="KW-0460">Magnesium</keyword>
<dbReference type="Pfam" id="PF02879">
    <property type="entry name" value="PGM_PMM_II"/>
    <property type="match status" value="1"/>
</dbReference>
<comment type="caution">
    <text evidence="12">The sequence shown here is derived from an EMBL/GenBank/DDBJ whole genome shotgun (WGS) entry which is preliminary data.</text>
</comment>
<dbReference type="InterPro" id="IPR005844">
    <property type="entry name" value="A-D-PHexomutase_a/b/a-I"/>
</dbReference>
<evidence type="ECO:0000313" key="12">
    <source>
        <dbReference type="EMBL" id="PMP05677.1"/>
    </source>
</evidence>
<dbReference type="Gene3D" id="3.30.310.50">
    <property type="entry name" value="Alpha-D-phosphohexomutase, C-terminal domain"/>
    <property type="match status" value="1"/>
</dbReference>
<comment type="similarity">
    <text evidence="2">Belongs to the phosphohexose mutase family.</text>
</comment>
<evidence type="ECO:0000259" key="10">
    <source>
        <dbReference type="Pfam" id="PF02880"/>
    </source>
</evidence>
<keyword evidence="14" id="KW-1185">Reference proteome</keyword>
<reference evidence="11 14" key="4">
    <citation type="submission" date="2020-04" db="EMBL/GenBank/DDBJ databases">
        <title>WGS-Seq of Vibrio isolated by the O'Toole Lab.</title>
        <authorList>
            <person name="Mckone K.P."/>
            <person name="Whitaker R."/>
            <person name="Sevigney J.L."/>
            <person name="Herring J.B."/>
            <person name="O'Toole G."/>
        </authorList>
    </citation>
    <scope>NUCLEOTIDE SEQUENCE [LARGE SCALE GENOMIC DNA]</scope>
    <source>
        <strain evidence="11 14">BS_02</strain>
    </source>
</reference>
<evidence type="ECO:0000256" key="6">
    <source>
        <dbReference type="ARBA" id="ARBA00023235"/>
    </source>
</evidence>
<evidence type="ECO:0000259" key="7">
    <source>
        <dbReference type="Pfam" id="PF00408"/>
    </source>
</evidence>
<dbReference type="InterPro" id="IPR050060">
    <property type="entry name" value="Phosphoglucosamine_mutase"/>
</dbReference>
<reference evidence="12" key="3">
    <citation type="journal article" date="2018" name="Nature">
        <title>A major lineage of non-tailed dsDNA viruses as unrecognized killers of marine bacteria.</title>
        <authorList>
            <person name="Kauffman K.M."/>
            <person name="Hussain F.A."/>
            <person name="Yang J."/>
            <person name="Arevalo P."/>
            <person name="Brown J.M."/>
            <person name="Chang W.K."/>
            <person name="VanInsberghe D."/>
            <person name="Elsherbini J."/>
            <person name="Sharma R.S."/>
            <person name="Cutler M.B."/>
            <person name="Kelly L."/>
            <person name="Polz M.F."/>
        </authorList>
    </citation>
    <scope>NUCLEOTIDE SEQUENCE</scope>
    <source>
        <strain evidence="12">10N.222.49.A5</strain>
    </source>
</reference>
<dbReference type="GO" id="GO:0046872">
    <property type="term" value="F:metal ion binding"/>
    <property type="evidence" value="ECO:0007669"/>
    <property type="project" value="UniProtKB-KW"/>
</dbReference>
<dbReference type="EMBL" id="MDBO01000136">
    <property type="protein sequence ID" value="PMP05677.1"/>
    <property type="molecule type" value="Genomic_DNA"/>
</dbReference>
<feature type="domain" description="Alpha-D-phosphohexomutase C-terminal" evidence="7">
    <location>
        <begin position="428"/>
        <end position="473"/>
    </location>
</feature>
<dbReference type="InterPro" id="IPR016055">
    <property type="entry name" value="A-D-PHexomutase_a/b/a-I/II/III"/>
</dbReference>
<name>A0AAP8MSL5_9VIBR</name>
<dbReference type="PANTHER" id="PTHR42946">
    <property type="entry name" value="PHOSPHOHEXOSE MUTASE"/>
    <property type="match status" value="1"/>
</dbReference>
<dbReference type="PANTHER" id="PTHR42946:SF1">
    <property type="entry name" value="PHOSPHOGLUCOMUTASE (ALPHA-D-GLUCOSE-1,6-BISPHOSPHATE-DEPENDENT)"/>
    <property type="match status" value="1"/>
</dbReference>
<organism evidence="12 13">
    <name type="scientific">Vibrio breoganii</name>
    <dbReference type="NCBI Taxonomy" id="553239"/>
    <lineage>
        <taxon>Bacteria</taxon>
        <taxon>Pseudomonadati</taxon>
        <taxon>Pseudomonadota</taxon>
        <taxon>Gammaproteobacteria</taxon>
        <taxon>Vibrionales</taxon>
        <taxon>Vibrionaceae</taxon>
        <taxon>Vibrio</taxon>
    </lineage>
</organism>
<proteinExistence type="inferred from homology"/>
<evidence type="ECO:0000313" key="11">
    <source>
        <dbReference type="EMBL" id="NMR70862.1"/>
    </source>
</evidence>
<evidence type="ECO:0000259" key="9">
    <source>
        <dbReference type="Pfam" id="PF02879"/>
    </source>
</evidence>
<sequence length="484" mass="52198">MAVWLSEEHVLISSDVIKTSGVQFGTSGARGLVEQFTTDTCAAFTHAFLSGLQNRFTFGQVAVAIDNRPSSPMMAKAVAGAIEQLGMEVLYYGVIPTPALAYSAMQDGIPCIMVTGSHIPFDRNGLKFYRPDGEISKADEQAILTANVQFSSISELPDLSTCSSAAEKYASRYTSLFDDDMLSGKRIGIYEHSSAGRDIYSTLFESLGAEVISLERSDEFVPIDTEAVSDADKVKAKTWSAEHKLDFIFSTDGDGDRPLVADENGDWLRGDILGLLCAQEMGIEALAIPVSCNTIIEKSAAFKAVSKTKIGSPYVIAEFDILSEKYTRIAGFEANGGFLLGTDIEVNGKALKGLPTRDAVLPALMLLSAAKNTTIANLVNDLPQRFSHSDRIQNFATEKSLAILTNGIDAPETLIKSLGFDESVVNVDKTDGLRMTLTNGAIVHLRPSGNAPELRCYAEADTMQQASDIVLSVLNKVRDLETQS</sequence>
<reference evidence="13" key="1">
    <citation type="submission" date="2016-07" db="EMBL/GenBank/DDBJ databases">
        <title>Nontailed viruses are major unrecognized killers of bacteria in the ocean.</title>
        <authorList>
            <person name="Kauffman K."/>
            <person name="Hussain F."/>
            <person name="Yang J."/>
            <person name="Arevalo P."/>
            <person name="Brown J."/>
            <person name="Cutler M."/>
            <person name="Kelly L."/>
            <person name="Polz M.F."/>
        </authorList>
    </citation>
    <scope>NUCLEOTIDE SEQUENCE [LARGE SCALE GENOMIC DNA]</scope>
    <source>
        <strain evidence="13">10N.222.49.A5</strain>
    </source>
</reference>
<feature type="domain" description="Alpha-D-phosphohexomutase alpha/beta/alpha" evidence="8">
    <location>
        <begin position="23"/>
        <end position="144"/>
    </location>
</feature>
<dbReference type="SUPFAM" id="SSF53738">
    <property type="entry name" value="Phosphoglucomutase, first 3 domains"/>
    <property type="match status" value="3"/>
</dbReference>
<accession>A0AAP8MSL5</accession>
<dbReference type="Pfam" id="PF02878">
    <property type="entry name" value="PGM_PMM_I"/>
    <property type="match status" value="1"/>
</dbReference>
<dbReference type="EMBL" id="JABCJR010000024">
    <property type="protein sequence ID" value="NMR70862.1"/>
    <property type="molecule type" value="Genomic_DNA"/>
</dbReference>
<feature type="domain" description="Alpha-D-phosphohexomutase alpha/beta/alpha" evidence="9">
    <location>
        <begin position="168"/>
        <end position="265"/>
    </location>
</feature>
<evidence type="ECO:0000256" key="1">
    <source>
        <dbReference type="ARBA" id="ARBA00001946"/>
    </source>
</evidence>
<dbReference type="InterPro" id="IPR036900">
    <property type="entry name" value="A-D-PHexomutase_C_sf"/>
</dbReference>
<evidence type="ECO:0000256" key="3">
    <source>
        <dbReference type="ARBA" id="ARBA00022553"/>
    </source>
</evidence>
<dbReference type="Pfam" id="PF02880">
    <property type="entry name" value="PGM_PMM_III"/>
    <property type="match status" value="1"/>
</dbReference>
<dbReference type="AlphaFoldDB" id="A0AAP8MSL5"/>
<keyword evidence="3" id="KW-0597">Phosphoprotein</keyword>
<reference evidence="12" key="2">
    <citation type="submission" date="2016-07" db="EMBL/GenBank/DDBJ databases">
        <authorList>
            <person name="Kauffman K."/>
            <person name="Arevalo P."/>
            <person name="Polz M.F."/>
        </authorList>
    </citation>
    <scope>NUCLEOTIDE SEQUENCE</scope>
    <source>
        <strain evidence="12">10N.222.49.A5</strain>
    </source>
</reference>
<dbReference type="GO" id="GO:0004615">
    <property type="term" value="F:phosphomannomutase activity"/>
    <property type="evidence" value="ECO:0007669"/>
    <property type="project" value="TreeGrafter"/>
</dbReference>
<dbReference type="InterPro" id="IPR005846">
    <property type="entry name" value="A-D-PHexomutase_a/b/a-III"/>
</dbReference>
<comment type="cofactor">
    <cofactor evidence="1">
        <name>Mg(2+)</name>
        <dbReference type="ChEBI" id="CHEBI:18420"/>
    </cofactor>
</comment>
<dbReference type="GO" id="GO:0005829">
    <property type="term" value="C:cytosol"/>
    <property type="evidence" value="ECO:0007669"/>
    <property type="project" value="TreeGrafter"/>
</dbReference>
<feature type="domain" description="Alpha-D-phosphohexomutase alpha/beta/alpha" evidence="10">
    <location>
        <begin position="270"/>
        <end position="386"/>
    </location>
</feature>
<gene>
    <name evidence="12" type="ORF">BCS93_18590</name>
    <name evidence="11" type="ORF">HJ568_12975</name>
</gene>
<evidence type="ECO:0000313" key="13">
    <source>
        <dbReference type="Proteomes" id="UP000235611"/>
    </source>
</evidence>
<dbReference type="GO" id="GO:0005975">
    <property type="term" value="P:carbohydrate metabolic process"/>
    <property type="evidence" value="ECO:0007669"/>
    <property type="project" value="InterPro"/>
</dbReference>
<dbReference type="Proteomes" id="UP000235611">
    <property type="component" value="Unassembled WGS sequence"/>
</dbReference>
<dbReference type="InterPro" id="IPR005843">
    <property type="entry name" value="A-D-PHexomutase_C"/>
</dbReference>
<dbReference type="GO" id="GO:0008966">
    <property type="term" value="F:phosphoglucosamine mutase activity"/>
    <property type="evidence" value="ECO:0007669"/>
    <property type="project" value="TreeGrafter"/>
</dbReference>
<dbReference type="Proteomes" id="UP000590068">
    <property type="component" value="Unassembled WGS sequence"/>
</dbReference>
<dbReference type="SUPFAM" id="SSF55957">
    <property type="entry name" value="Phosphoglucomutase, C-terminal domain"/>
    <property type="match status" value="1"/>
</dbReference>
<dbReference type="GO" id="GO:0009252">
    <property type="term" value="P:peptidoglycan biosynthetic process"/>
    <property type="evidence" value="ECO:0007669"/>
    <property type="project" value="TreeGrafter"/>
</dbReference>
<dbReference type="InterPro" id="IPR005845">
    <property type="entry name" value="A-D-PHexomutase_a/b/a-II"/>
</dbReference>
<dbReference type="Pfam" id="PF00408">
    <property type="entry name" value="PGM_PMM_IV"/>
    <property type="match status" value="1"/>
</dbReference>
<evidence type="ECO:0000256" key="5">
    <source>
        <dbReference type="ARBA" id="ARBA00022842"/>
    </source>
</evidence>
<keyword evidence="6" id="KW-0413">Isomerase</keyword>
<keyword evidence="4" id="KW-0479">Metal-binding</keyword>
<evidence type="ECO:0000259" key="8">
    <source>
        <dbReference type="Pfam" id="PF02878"/>
    </source>
</evidence>
<evidence type="ECO:0000256" key="4">
    <source>
        <dbReference type="ARBA" id="ARBA00022723"/>
    </source>
</evidence>
<dbReference type="CDD" id="cd03088">
    <property type="entry name" value="ManB"/>
    <property type="match status" value="1"/>
</dbReference>
<dbReference type="Gene3D" id="3.40.120.10">
    <property type="entry name" value="Alpha-D-Glucose-1,6-Bisphosphate, subunit A, domain 3"/>
    <property type="match status" value="3"/>
</dbReference>
<evidence type="ECO:0000313" key="14">
    <source>
        <dbReference type="Proteomes" id="UP000590068"/>
    </source>
</evidence>
<dbReference type="GO" id="GO:0006048">
    <property type="term" value="P:UDP-N-acetylglucosamine biosynthetic process"/>
    <property type="evidence" value="ECO:0007669"/>
    <property type="project" value="TreeGrafter"/>
</dbReference>
<protein>
    <submittedName>
        <fullName evidence="12">Phosphomannomutase</fullName>
    </submittedName>
</protein>